<dbReference type="EMBL" id="LR797277">
    <property type="protein sequence ID" value="CAB4199129.1"/>
    <property type="molecule type" value="Genomic_DNA"/>
</dbReference>
<keyword evidence="1" id="KW-1133">Transmembrane helix</keyword>
<feature type="transmembrane region" description="Helical" evidence="1">
    <location>
        <begin position="33"/>
        <end position="54"/>
    </location>
</feature>
<feature type="transmembrane region" description="Helical" evidence="1">
    <location>
        <begin position="6"/>
        <end position="26"/>
    </location>
</feature>
<proteinExistence type="predicted"/>
<keyword evidence="1" id="KW-0472">Membrane</keyword>
<protein>
    <submittedName>
        <fullName evidence="2">Uncharacterized protein</fullName>
    </submittedName>
</protein>
<gene>
    <name evidence="2" type="ORF">UFOVP1083_36</name>
    <name evidence="3" type="ORF">UFOVP1327_17</name>
</gene>
<evidence type="ECO:0000313" key="2">
    <source>
        <dbReference type="EMBL" id="CAB4183129.1"/>
    </source>
</evidence>
<sequence>MSKYFGAITSLLLWAAGTGLVLITLSGAALSKALMISLFALVVNIIAIVFGVGVED</sequence>
<keyword evidence="1" id="KW-0812">Transmembrane</keyword>
<evidence type="ECO:0000313" key="3">
    <source>
        <dbReference type="EMBL" id="CAB4199129.1"/>
    </source>
</evidence>
<dbReference type="EMBL" id="LR797036">
    <property type="protein sequence ID" value="CAB4183129.1"/>
    <property type="molecule type" value="Genomic_DNA"/>
</dbReference>
<organism evidence="2">
    <name type="scientific">uncultured Caudovirales phage</name>
    <dbReference type="NCBI Taxonomy" id="2100421"/>
    <lineage>
        <taxon>Viruses</taxon>
        <taxon>Duplodnaviria</taxon>
        <taxon>Heunggongvirae</taxon>
        <taxon>Uroviricota</taxon>
        <taxon>Caudoviricetes</taxon>
        <taxon>Peduoviridae</taxon>
        <taxon>Maltschvirus</taxon>
        <taxon>Maltschvirus maltsch</taxon>
    </lineage>
</organism>
<accession>A0A6J5QF78</accession>
<evidence type="ECO:0000256" key="1">
    <source>
        <dbReference type="SAM" id="Phobius"/>
    </source>
</evidence>
<name>A0A6J5QF78_9CAUD</name>
<reference evidence="2" key="1">
    <citation type="submission" date="2020-05" db="EMBL/GenBank/DDBJ databases">
        <authorList>
            <person name="Chiriac C."/>
            <person name="Salcher M."/>
            <person name="Ghai R."/>
            <person name="Kavagutti S V."/>
        </authorList>
    </citation>
    <scope>NUCLEOTIDE SEQUENCE</scope>
</reference>